<proteinExistence type="predicted"/>
<reference evidence="1" key="1">
    <citation type="submission" date="2014-11" db="EMBL/GenBank/DDBJ databases">
        <authorList>
            <person name="Amaro Gonzalez C."/>
        </authorList>
    </citation>
    <scope>NUCLEOTIDE SEQUENCE</scope>
</reference>
<dbReference type="AlphaFoldDB" id="A0A0E9USU8"/>
<sequence length="25" mass="2847">MRSDGERSLKGTRLFPAVALMEERP</sequence>
<evidence type="ECO:0000313" key="1">
    <source>
        <dbReference type="EMBL" id="JAH68944.1"/>
    </source>
</evidence>
<protein>
    <submittedName>
        <fullName evidence="1">Uncharacterized protein</fullName>
    </submittedName>
</protein>
<reference evidence="1" key="2">
    <citation type="journal article" date="2015" name="Fish Shellfish Immunol.">
        <title>Early steps in the European eel (Anguilla anguilla)-Vibrio vulnificus interaction in the gills: Role of the RtxA13 toxin.</title>
        <authorList>
            <person name="Callol A."/>
            <person name="Pajuelo D."/>
            <person name="Ebbesson L."/>
            <person name="Teles M."/>
            <person name="MacKenzie S."/>
            <person name="Amaro C."/>
        </authorList>
    </citation>
    <scope>NUCLEOTIDE SEQUENCE</scope>
</reference>
<organism evidence="1">
    <name type="scientific">Anguilla anguilla</name>
    <name type="common">European freshwater eel</name>
    <name type="synonym">Muraena anguilla</name>
    <dbReference type="NCBI Taxonomy" id="7936"/>
    <lineage>
        <taxon>Eukaryota</taxon>
        <taxon>Metazoa</taxon>
        <taxon>Chordata</taxon>
        <taxon>Craniata</taxon>
        <taxon>Vertebrata</taxon>
        <taxon>Euteleostomi</taxon>
        <taxon>Actinopterygii</taxon>
        <taxon>Neopterygii</taxon>
        <taxon>Teleostei</taxon>
        <taxon>Anguilliformes</taxon>
        <taxon>Anguillidae</taxon>
        <taxon>Anguilla</taxon>
    </lineage>
</organism>
<dbReference type="EMBL" id="GBXM01039633">
    <property type="protein sequence ID" value="JAH68944.1"/>
    <property type="molecule type" value="Transcribed_RNA"/>
</dbReference>
<name>A0A0E9USU8_ANGAN</name>
<accession>A0A0E9USU8</accession>